<dbReference type="OrthoDB" id="1260508at2"/>
<evidence type="ECO:0000313" key="1">
    <source>
        <dbReference type="EMBL" id="PPK96234.1"/>
    </source>
</evidence>
<protein>
    <recommendedName>
        <fullName evidence="3">MORN repeat protein</fullName>
    </recommendedName>
</protein>
<comment type="caution">
    <text evidence="1">The sequence shown here is derived from an EMBL/GenBank/DDBJ whole genome shotgun (WGS) entry which is preliminary data.</text>
</comment>
<accession>A0A2S6IPP9</accession>
<dbReference type="Proteomes" id="UP000239002">
    <property type="component" value="Unassembled WGS sequence"/>
</dbReference>
<organism evidence="1 2">
    <name type="scientific">Nonlabens xylanidelens</name>
    <dbReference type="NCBI Taxonomy" id="191564"/>
    <lineage>
        <taxon>Bacteria</taxon>
        <taxon>Pseudomonadati</taxon>
        <taxon>Bacteroidota</taxon>
        <taxon>Flavobacteriia</taxon>
        <taxon>Flavobacteriales</taxon>
        <taxon>Flavobacteriaceae</taxon>
        <taxon>Nonlabens</taxon>
    </lineage>
</organism>
<dbReference type="AlphaFoldDB" id="A0A2S6IPP9"/>
<reference evidence="1 2" key="1">
    <citation type="submission" date="2018-02" db="EMBL/GenBank/DDBJ databases">
        <title>Genomic Encyclopedia of Archaeal and Bacterial Type Strains, Phase II (KMG-II): from individual species to whole genera.</title>
        <authorList>
            <person name="Goeker M."/>
        </authorList>
    </citation>
    <scope>NUCLEOTIDE SEQUENCE [LARGE SCALE GENOMIC DNA]</scope>
    <source>
        <strain evidence="1 2">DSM 16809</strain>
    </source>
</reference>
<dbReference type="RefSeq" id="WP_104513813.1">
    <property type="nucleotide sequence ID" value="NZ_MQVW01000022.1"/>
</dbReference>
<sequence length="121" mass="14135">MIRVDIETNEPLLDMMAEVTPSGGGRIFYNGLPFTGIIYGYHPGTQILDFEWEVFDGYEEGRKVEYYLNGNKRVEYYVRNGGIYKFSKKWDEQGVLTYHVDYDEEGNKLRIVKHPNPALEE</sequence>
<gene>
    <name evidence="1" type="ORF">LY01_00048</name>
</gene>
<keyword evidence="2" id="KW-1185">Reference proteome</keyword>
<evidence type="ECO:0000313" key="2">
    <source>
        <dbReference type="Proteomes" id="UP000239002"/>
    </source>
</evidence>
<evidence type="ECO:0008006" key="3">
    <source>
        <dbReference type="Google" id="ProtNLM"/>
    </source>
</evidence>
<dbReference type="EMBL" id="PTJE01000001">
    <property type="protein sequence ID" value="PPK96234.1"/>
    <property type="molecule type" value="Genomic_DNA"/>
</dbReference>
<name>A0A2S6IPP9_9FLAO</name>
<proteinExistence type="predicted"/>